<organism evidence="2 3">
    <name type="scientific">Tilletiopsis washingtonensis</name>
    <dbReference type="NCBI Taxonomy" id="58919"/>
    <lineage>
        <taxon>Eukaryota</taxon>
        <taxon>Fungi</taxon>
        <taxon>Dikarya</taxon>
        <taxon>Basidiomycota</taxon>
        <taxon>Ustilaginomycotina</taxon>
        <taxon>Exobasidiomycetes</taxon>
        <taxon>Entylomatales</taxon>
        <taxon>Entylomatales incertae sedis</taxon>
        <taxon>Tilletiopsis</taxon>
    </lineage>
</organism>
<dbReference type="InterPro" id="IPR034586">
    <property type="entry name" value="Bfa1/Byr4"/>
</dbReference>
<sequence length="1014" mass="105703">MASTLPPPANSSPEMPEEWAESDFDFSEVSPAVALRPPSSLSVAHSAHSHPGTASSVAGSEAGDSTPAASAGPAPARSFADADDAADGFSDEDEDQVDTIKFSALTGDTLAQLAAASSASKASRIAAAEGDAFSGTVTHLQPARAPIADVELDWDEDLEMPEVLPSAVVLRRPTSYTSADTDFDSGMGETSDGTTADLHAGSHGSSPRRRATGSSCSSAASSLLSPQSLNRLSDKAQGVTFPTAETETDDFEGAFELGPEMDRLQLSPTITRQRSQPALEQQKQLWGEAPGKRSSSPDVDASRPSRDRSAGGSSVGLHCMESSDADDEEDLLDGLEVPDDLFGQATPVDGSALAPQSPRDKLQAMLNARRGGFALGQSDDAVPLSPTESDADFATGLVISDDLDLSPSRLHAKSLSYKLRGPPPSSRRSRNSAYTAQSGGGRSTQPSRRSTLSDTRSTPSQPPPPSVTVTISSPQLARIAPSGIKSSPPRAPSAYSHMPGSGPRPGTLSAVRPLRYKKSVGDLATPSSTPAAATSNAAGTSSRPISLSRKRSLPHLSVDAMPPPAAPAQQPGRAVAEPTGSRLLASTAASRARAAEVRAARERSVTADGHPPARPNTPSSFMPTRVGANRFAMHTASSLARASETDAATRRPASPLAQAISAGAAAGREAAVRMLRRPKRGRMYGDGHELESFDDLPTSTERESRTLREGGKDDTLRARGSAVLAAITSRWSEASASVGGSRSRRTLDPMASKKVRQPAGKRGRASGNPTLICHLGSVDAAPRVVGDMRWNMSKQKWEGNEAALRDFDNALSSNTRPALITQLTGSSTSSFFGAPTSPPAGVASSGARIVGDMRFDPLALRWVSAHGVEEPDPFADLAELDEGSSQNESADVLEAAPTFPSAAGAAAARRARSTDLLRDVAGGDGKAHPRRSASSAVSSAVIEAAIERRNAEPPAELAGFVDAALWASCLEASRRHEDEVRAFLPTRNGAETARAAGKEHLYLLQRLARQAASR</sequence>
<proteinExistence type="predicted"/>
<dbReference type="OrthoDB" id="19159at2759"/>
<dbReference type="EMBL" id="KZ819288">
    <property type="protein sequence ID" value="PWN99408.1"/>
    <property type="molecule type" value="Genomic_DNA"/>
</dbReference>
<feature type="region of interest" description="Disordered" evidence="1">
    <location>
        <begin position="177"/>
        <end position="233"/>
    </location>
</feature>
<feature type="compositionally biased region" description="Acidic residues" evidence="1">
    <location>
        <begin position="81"/>
        <end position="95"/>
    </location>
</feature>
<feature type="region of interest" description="Disordered" evidence="1">
    <location>
        <begin position="272"/>
        <end position="328"/>
    </location>
</feature>
<dbReference type="GO" id="GO:1990334">
    <property type="term" value="C:Bfa1-Bub2 complex"/>
    <property type="evidence" value="ECO:0007669"/>
    <property type="project" value="InterPro"/>
</dbReference>
<dbReference type="GeneID" id="37269464"/>
<feature type="region of interest" description="Disordered" evidence="1">
    <location>
        <begin position="339"/>
        <end position="358"/>
    </location>
</feature>
<dbReference type="STRING" id="58919.A0A316ZEG2"/>
<accession>A0A316ZEG2</accession>
<feature type="region of interest" description="Disordered" evidence="1">
    <location>
        <begin position="521"/>
        <end position="622"/>
    </location>
</feature>
<gene>
    <name evidence="2" type="ORF">FA09DRAFT_328805</name>
</gene>
<feature type="region of interest" description="Disordered" evidence="1">
    <location>
        <begin position="734"/>
        <end position="770"/>
    </location>
</feature>
<feature type="compositionally biased region" description="Basic and acidic residues" evidence="1">
    <location>
        <begin position="300"/>
        <end position="309"/>
    </location>
</feature>
<feature type="compositionally biased region" description="Low complexity" evidence="1">
    <location>
        <begin position="447"/>
        <end position="459"/>
    </location>
</feature>
<feature type="region of interest" description="Disordered" evidence="1">
    <location>
        <begin position="414"/>
        <end position="509"/>
    </location>
</feature>
<feature type="compositionally biased region" description="Basic and acidic residues" evidence="1">
    <location>
        <begin position="700"/>
        <end position="713"/>
    </location>
</feature>
<feature type="compositionally biased region" description="Low complexity" evidence="1">
    <location>
        <begin position="37"/>
        <end position="51"/>
    </location>
</feature>
<evidence type="ECO:0000256" key="1">
    <source>
        <dbReference type="SAM" id="MobiDB-lite"/>
    </source>
</evidence>
<dbReference type="PANTHER" id="PTHR35140">
    <property type="entry name" value="MITOTIC CHECK POINT PROTEIN BFA1"/>
    <property type="match status" value="1"/>
</dbReference>
<dbReference type="GO" id="GO:0044732">
    <property type="term" value="C:mitotic spindle pole body"/>
    <property type="evidence" value="ECO:0007669"/>
    <property type="project" value="TreeGrafter"/>
</dbReference>
<evidence type="ECO:0000313" key="2">
    <source>
        <dbReference type="EMBL" id="PWN99408.1"/>
    </source>
</evidence>
<keyword evidence="3" id="KW-1185">Reference proteome</keyword>
<reference evidence="2 3" key="1">
    <citation type="journal article" date="2018" name="Mol. Biol. Evol.">
        <title>Broad Genomic Sampling Reveals a Smut Pathogenic Ancestry of the Fungal Clade Ustilaginomycotina.</title>
        <authorList>
            <person name="Kijpornyongpan T."/>
            <person name="Mondo S.J."/>
            <person name="Barry K."/>
            <person name="Sandor L."/>
            <person name="Lee J."/>
            <person name="Lipzen A."/>
            <person name="Pangilinan J."/>
            <person name="LaButti K."/>
            <person name="Hainaut M."/>
            <person name="Henrissat B."/>
            <person name="Grigoriev I.V."/>
            <person name="Spatafora J.W."/>
            <person name="Aime M.C."/>
        </authorList>
    </citation>
    <scope>NUCLEOTIDE SEQUENCE [LARGE SCALE GENOMIC DNA]</scope>
    <source>
        <strain evidence="2 3">MCA 4186</strain>
    </source>
</reference>
<feature type="compositionally biased region" description="Pro residues" evidence="1">
    <location>
        <begin position="1"/>
        <end position="10"/>
    </location>
</feature>
<feature type="region of interest" description="Disordered" evidence="1">
    <location>
        <begin position="1"/>
        <end position="95"/>
    </location>
</feature>
<feature type="region of interest" description="Disordered" evidence="1">
    <location>
        <begin position="678"/>
        <end position="713"/>
    </location>
</feature>
<dbReference type="Proteomes" id="UP000245946">
    <property type="component" value="Unassembled WGS sequence"/>
</dbReference>
<dbReference type="PANTHER" id="PTHR35140:SF1">
    <property type="entry name" value="MITOTIC CHECK POINT PROTEIN BFA1"/>
    <property type="match status" value="1"/>
</dbReference>
<protein>
    <submittedName>
        <fullName evidence="2">Uncharacterized protein</fullName>
    </submittedName>
</protein>
<dbReference type="AlphaFoldDB" id="A0A316ZEG2"/>
<feature type="compositionally biased region" description="Low complexity" evidence="1">
    <location>
        <begin position="524"/>
        <end position="542"/>
    </location>
</feature>
<dbReference type="RefSeq" id="XP_025599687.1">
    <property type="nucleotide sequence ID" value="XM_025741920.1"/>
</dbReference>
<feature type="compositionally biased region" description="Low complexity" evidence="1">
    <location>
        <begin position="581"/>
        <end position="592"/>
    </location>
</feature>
<dbReference type="GO" id="GO:0001100">
    <property type="term" value="P:negative regulation of exit from mitosis"/>
    <property type="evidence" value="ECO:0007669"/>
    <property type="project" value="InterPro"/>
</dbReference>
<feature type="compositionally biased region" description="Low complexity" evidence="1">
    <location>
        <begin position="62"/>
        <end position="79"/>
    </location>
</feature>
<feature type="compositionally biased region" description="Basic residues" evidence="1">
    <location>
        <begin position="753"/>
        <end position="764"/>
    </location>
</feature>
<evidence type="ECO:0000313" key="3">
    <source>
        <dbReference type="Proteomes" id="UP000245946"/>
    </source>
</evidence>
<feature type="compositionally biased region" description="Low complexity" evidence="1">
    <location>
        <begin position="212"/>
        <end position="229"/>
    </location>
</feature>
<dbReference type="GO" id="GO:0005096">
    <property type="term" value="F:GTPase activator activity"/>
    <property type="evidence" value="ECO:0007669"/>
    <property type="project" value="InterPro"/>
</dbReference>
<feature type="compositionally biased region" description="Acidic residues" evidence="1">
    <location>
        <begin position="15"/>
        <end position="26"/>
    </location>
</feature>
<name>A0A316ZEG2_9BASI</name>
<feature type="compositionally biased region" description="Polar residues" evidence="1">
    <location>
        <begin position="272"/>
        <end position="284"/>
    </location>
</feature>
<feature type="compositionally biased region" description="Basic and acidic residues" evidence="1">
    <location>
        <begin position="593"/>
        <end position="605"/>
    </location>
</feature>